<sequence length="570" mass="62370">MHGSGQASPHADLAALDEKALATAADWYGGTAAIVRNGNWSVFDADNYRMVIKCAAENYVVYDRLYQSNAERRPQYLITADPGTVVRCILYIAAQRYRLRHRLPALPLEDEANRGFSGRITSPADTHPTVIEGSRGGVGYSAAFSFRDAARAFTHYADVPLDELVESLPAPDGRPLFPLGSQPPSLSRPAAPAAVPGARDFLPAPDPAEALPLSGQRSIERLVEHFARLCRAKSGVEAIRFRPPRERPAGTGMEELDALHQLGDGQEQSPEATPLFGRFWYLAESELAGRGEELVQWHRSSPTRNRNDQSSDGRLQPSMFDARWIPFAAATDGEVLAIDTNPGPQGKAGQLVSSGDRIDHEPTYQAPSLTAYLERLIRLFHADCSYWELGDDDDGSQDSLRPMVAYLSRYLHLAGHLPEPPEGADYEQAIAAVVPFLELLGVHPEKTVQGLFVAAGGNGFDWRSGPVDGRTVATVSSDAGAASFLNGTDAARFMLWNVMSALRRAQANESGRRAEQLELPAPLPHEIVRAAGERGLYERYGNQPLREIIACFGLPLFREGQMYRVYEPGD</sequence>
<dbReference type="InterPro" id="IPR037883">
    <property type="entry name" value="Knr4/Smi1-like_sf"/>
</dbReference>
<organism evidence="1 2">
    <name type="scientific">Arthrobacter crystallopoietes BAB-32</name>
    <dbReference type="NCBI Taxonomy" id="1246476"/>
    <lineage>
        <taxon>Bacteria</taxon>
        <taxon>Bacillati</taxon>
        <taxon>Actinomycetota</taxon>
        <taxon>Actinomycetes</taxon>
        <taxon>Micrococcales</taxon>
        <taxon>Micrococcaceae</taxon>
        <taxon>Crystallibacter</taxon>
    </lineage>
</organism>
<gene>
    <name evidence="1" type="ORF">D477_002566</name>
</gene>
<reference evidence="1 2" key="1">
    <citation type="journal article" date="2013" name="Genome Announc.">
        <title>Draft Genome Sequence of Arthrobacter crystallopoietes Strain BAB-32, Revealing Genes for Bioremediation.</title>
        <authorList>
            <person name="Joshi M.N."/>
            <person name="Pandit A.S."/>
            <person name="Sharma A."/>
            <person name="Pandya R.V."/>
            <person name="Desai S.M."/>
            <person name="Saxena A.K."/>
            <person name="Bagatharia S.B."/>
        </authorList>
    </citation>
    <scope>NUCLEOTIDE SEQUENCE [LARGE SCALE GENOMIC DNA]</scope>
    <source>
        <strain evidence="1 2">BAB-32</strain>
    </source>
</reference>
<protein>
    <submittedName>
        <fullName evidence="1">Uncharacterized protein</fullName>
    </submittedName>
</protein>
<proteinExistence type="predicted"/>
<dbReference type="Proteomes" id="UP000010729">
    <property type="component" value="Unassembled WGS sequence"/>
</dbReference>
<accession>N1V398</accession>
<comment type="caution">
    <text evidence="1">The sequence shown here is derived from an EMBL/GenBank/DDBJ whole genome shotgun (WGS) entry which is preliminary data.</text>
</comment>
<evidence type="ECO:0000313" key="2">
    <source>
        <dbReference type="Proteomes" id="UP000010729"/>
    </source>
</evidence>
<keyword evidence="2" id="KW-1185">Reference proteome</keyword>
<dbReference type="AlphaFoldDB" id="N1V398"/>
<name>N1V398_9MICC</name>
<dbReference type="EMBL" id="ANPE02000062">
    <property type="protein sequence ID" value="EMY35785.1"/>
    <property type="molecule type" value="Genomic_DNA"/>
</dbReference>
<dbReference type="RefSeq" id="WP_005266952.1">
    <property type="nucleotide sequence ID" value="NZ_ANPE02000062.1"/>
</dbReference>
<dbReference type="SUPFAM" id="SSF160631">
    <property type="entry name" value="SMI1/KNR4-like"/>
    <property type="match status" value="1"/>
</dbReference>
<evidence type="ECO:0000313" key="1">
    <source>
        <dbReference type="EMBL" id="EMY35785.1"/>
    </source>
</evidence>